<dbReference type="AlphaFoldDB" id="A0A7S4NWB0"/>
<protein>
    <submittedName>
        <fullName evidence="2">Uncharacterized protein</fullName>
    </submittedName>
</protein>
<dbReference type="EMBL" id="HBKN01027874">
    <property type="protein sequence ID" value="CAE2311290.1"/>
    <property type="molecule type" value="Transcribed_RNA"/>
</dbReference>
<feature type="region of interest" description="Disordered" evidence="1">
    <location>
        <begin position="25"/>
        <end position="52"/>
    </location>
</feature>
<feature type="compositionally biased region" description="Basic and acidic residues" evidence="1">
    <location>
        <begin position="72"/>
        <end position="96"/>
    </location>
</feature>
<sequence>MHFRSAGMRRKEGKKVKPLLWIEPSLESPMSDNPDMDLVSPPRKMRRSKTMDHISDDSVGSLCWFLNRRSESHNQLREKDVARRPDRLKSCSDAKDSASLSSLSQACVNLQNLMIGEGSQSEHGERVCSLGEKRLRSPTS</sequence>
<feature type="region of interest" description="Disordered" evidence="1">
    <location>
        <begin position="118"/>
        <end position="140"/>
    </location>
</feature>
<evidence type="ECO:0000256" key="1">
    <source>
        <dbReference type="SAM" id="MobiDB-lite"/>
    </source>
</evidence>
<feature type="compositionally biased region" description="Basic and acidic residues" evidence="1">
    <location>
        <begin position="120"/>
        <end position="140"/>
    </location>
</feature>
<organism evidence="2">
    <name type="scientific">Guillardia theta</name>
    <name type="common">Cryptophyte</name>
    <name type="synonym">Cryptomonas phi</name>
    <dbReference type="NCBI Taxonomy" id="55529"/>
    <lineage>
        <taxon>Eukaryota</taxon>
        <taxon>Cryptophyceae</taxon>
        <taxon>Pyrenomonadales</taxon>
        <taxon>Geminigeraceae</taxon>
        <taxon>Guillardia</taxon>
    </lineage>
</organism>
<gene>
    <name evidence="2" type="ORF">GTHE00462_LOCUS21541</name>
</gene>
<evidence type="ECO:0000313" key="2">
    <source>
        <dbReference type="EMBL" id="CAE2311290.1"/>
    </source>
</evidence>
<reference evidence="2" key="1">
    <citation type="submission" date="2021-01" db="EMBL/GenBank/DDBJ databases">
        <authorList>
            <person name="Corre E."/>
            <person name="Pelletier E."/>
            <person name="Niang G."/>
            <person name="Scheremetjew M."/>
            <person name="Finn R."/>
            <person name="Kale V."/>
            <person name="Holt S."/>
            <person name="Cochrane G."/>
            <person name="Meng A."/>
            <person name="Brown T."/>
            <person name="Cohen L."/>
        </authorList>
    </citation>
    <scope>NUCLEOTIDE SEQUENCE</scope>
    <source>
        <strain evidence="2">CCMP 2712</strain>
    </source>
</reference>
<name>A0A7S4NWB0_GUITH</name>
<accession>A0A7S4NWB0</accession>
<proteinExistence type="predicted"/>
<feature type="region of interest" description="Disordered" evidence="1">
    <location>
        <begin position="72"/>
        <end position="99"/>
    </location>
</feature>